<name>A0A194UVJ6_CYTMA</name>
<keyword evidence="2" id="KW-1185">Reference proteome</keyword>
<gene>
    <name evidence="1" type="ORF">VP1G_03061</name>
</gene>
<reference evidence="2" key="1">
    <citation type="submission" date="2014-12" db="EMBL/GenBank/DDBJ databases">
        <title>Genome Sequence of Valsa Canker Pathogens Uncovers a Specific Adaption of Colonization on Woody Bark.</title>
        <authorList>
            <person name="Yin Z."/>
            <person name="Liu H."/>
            <person name="Gao X."/>
            <person name="Li Z."/>
            <person name="Song N."/>
            <person name="Ke X."/>
            <person name="Dai Q."/>
            <person name="Wu Y."/>
            <person name="Sun Y."/>
            <person name="Xu J.-R."/>
            <person name="Kang Z.K."/>
            <person name="Wang L."/>
            <person name="Huang L."/>
        </authorList>
    </citation>
    <scope>NUCLEOTIDE SEQUENCE [LARGE SCALE GENOMIC DNA]</scope>
    <source>
        <strain evidence="2">SXYL134</strain>
    </source>
</reference>
<dbReference type="AlphaFoldDB" id="A0A194UVJ6"/>
<organism evidence="1 2">
    <name type="scientific">Cytospora mali</name>
    <name type="common">Apple Valsa canker fungus</name>
    <name type="synonym">Valsa mali</name>
    <dbReference type="NCBI Taxonomy" id="578113"/>
    <lineage>
        <taxon>Eukaryota</taxon>
        <taxon>Fungi</taxon>
        <taxon>Dikarya</taxon>
        <taxon>Ascomycota</taxon>
        <taxon>Pezizomycotina</taxon>
        <taxon>Sordariomycetes</taxon>
        <taxon>Sordariomycetidae</taxon>
        <taxon>Diaporthales</taxon>
        <taxon>Cytosporaceae</taxon>
        <taxon>Cytospora</taxon>
    </lineage>
</organism>
<accession>A0A194UVJ6</accession>
<proteinExistence type="predicted"/>
<evidence type="ECO:0000313" key="2">
    <source>
        <dbReference type="Proteomes" id="UP000078576"/>
    </source>
</evidence>
<dbReference type="OrthoDB" id="5345494at2759"/>
<dbReference type="Proteomes" id="UP000078576">
    <property type="component" value="Unassembled WGS sequence"/>
</dbReference>
<sequence>MYLSLTPTTLCEPPPLHSTCAGDSGARSLLAPFLKLLDTATCGSHQQPTSVSRPEMVPFGHEQHGDCVHALPDEIQEGTLLFLLSNPLLLCLTADYLTPSSTVNLAATCRFLRSLVYGTPGVFRHLDLSQVRSAQFDIPPIDQGGQIWRNVQLDENLTEDDFYSGPLRGTFSALRRQHILQHVSTMILDGLSVTAELIHEIIIDSSFSVRILSLRDVKNLNEPRLRAALQMAVRPSRPDGSPRLKGLYIFGAKDPPTLPVDTAAIGNGGNVTAASWIQRSHQALSAELHKPFDLWGPRHFNSPAFGQVTIGPSNPPSPQVPSSWAVATHALAGCAECGSAPEGWTVWGDSGGTDGDDFTCRFPMLAPPPMHCSNTRVASCPTGADINPSKTSQSNDPQPRFIARCMECLRDRYCWGCNKWWCEKCQQMDQDGLYYKGARHVVGPGISTIRPPPVDTGYGLVLGT</sequence>
<dbReference type="EMBL" id="KN714682">
    <property type="protein sequence ID" value="KUI55715.1"/>
    <property type="molecule type" value="Genomic_DNA"/>
</dbReference>
<dbReference type="STRING" id="694573.A0A194UVJ6"/>
<protein>
    <submittedName>
        <fullName evidence="1">Uncharacterized protein</fullName>
    </submittedName>
</protein>
<evidence type="ECO:0000313" key="1">
    <source>
        <dbReference type="EMBL" id="KUI55715.1"/>
    </source>
</evidence>